<evidence type="ECO:0000313" key="2">
    <source>
        <dbReference type="EMBL" id="KAJ8918763.1"/>
    </source>
</evidence>
<gene>
    <name evidence="2" type="ORF">NQ315_015083</name>
</gene>
<reference evidence="2 3" key="1">
    <citation type="journal article" date="2023" name="Insect Mol. Biol.">
        <title>Genome sequencing provides insights into the evolution of gene families encoding plant cell wall-degrading enzymes in longhorned beetles.</title>
        <authorList>
            <person name="Shin N.R."/>
            <person name="Okamura Y."/>
            <person name="Kirsch R."/>
            <person name="Pauchet Y."/>
        </authorList>
    </citation>
    <scope>NUCLEOTIDE SEQUENCE [LARGE SCALE GENOMIC DNA]</scope>
    <source>
        <strain evidence="2">EAD_L_NR</strain>
    </source>
</reference>
<dbReference type="EMBL" id="JANEYG010000023">
    <property type="protein sequence ID" value="KAJ8918763.1"/>
    <property type="molecule type" value="Genomic_DNA"/>
</dbReference>
<sequence>MGHTHRCMQATSPVVYYTTLKSFKTLKFNLRMVLSTKSKMIWLTFFLSLWTIMYAQEDSLKSALNAIIRRQRDLSDYDEVEYGYPLERPDDLTFLKESAGYNSGHAIDKNGILGKPFINYIDDDNYNSDDLNTQISSAFRERVEEDNQRRLEELARNVFTNGRGSYGIDNQELLREYWEKYRQPYEDTKLYSKFDKLDYYPQIGLDSSGFGKRNPTNHFGNEAFQNIYSNNRQPREEKRYLQTQKKLNMIHQMYSNPYSQIKRYPVAKRSSNYVSLADTHEEKRSVKKQTDPKVQKELSNIFNNKGSTATSTQFPTTTAKLSAIARVQHPRKDDTETNKEVEMKNVNKKELSTLPSVTTKPLLIKKKSIDWSDYFGLDRHNKWLIERYHKSIVIPTQKRTAEVPLSSFFNHEEPPKKDSPENVKENAKEKATFEEKKINDMNGRLKVLEDKIVDDALKFTGAHEGETDPKEIQDVKDRVISRLAEAFSLEKMRNALNEYKLSVAKEKENLKQRNSDEEQYAFSEEKRVAVPRKQVVDDRETAAETDNNIKCSNEDEKCLEQNYRLSDDILDNHFENKCPTIQNACNEVASAIGQYGQLFKSACSMHEMCLLCNDNSWFSPTRQCNTLFLSKAYDLCKGNMECQRAAQLSIPYLLDVNRSLQSQGASLEECELSCPENDIMDNPTDAR</sequence>
<organism evidence="2 3">
    <name type="scientific">Exocentrus adspersus</name>
    <dbReference type="NCBI Taxonomy" id="1586481"/>
    <lineage>
        <taxon>Eukaryota</taxon>
        <taxon>Metazoa</taxon>
        <taxon>Ecdysozoa</taxon>
        <taxon>Arthropoda</taxon>
        <taxon>Hexapoda</taxon>
        <taxon>Insecta</taxon>
        <taxon>Pterygota</taxon>
        <taxon>Neoptera</taxon>
        <taxon>Endopterygota</taxon>
        <taxon>Coleoptera</taxon>
        <taxon>Polyphaga</taxon>
        <taxon>Cucujiformia</taxon>
        <taxon>Chrysomeloidea</taxon>
        <taxon>Cerambycidae</taxon>
        <taxon>Lamiinae</taxon>
        <taxon>Acanthocinini</taxon>
        <taxon>Exocentrus</taxon>
    </lineage>
</organism>
<evidence type="ECO:0000256" key="1">
    <source>
        <dbReference type="SAM" id="MobiDB-lite"/>
    </source>
</evidence>
<proteinExistence type="predicted"/>
<name>A0AAV8VWN4_9CUCU</name>
<feature type="region of interest" description="Disordered" evidence="1">
    <location>
        <begin position="409"/>
        <end position="431"/>
    </location>
</feature>
<evidence type="ECO:0000313" key="3">
    <source>
        <dbReference type="Proteomes" id="UP001159042"/>
    </source>
</evidence>
<dbReference type="Proteomes" id="UP001159042">
    <property type="component" value="Unassembled WGS sequence"/>
</dbReference>
<accession>A0AAV8VWN4</accession>
<dbReference type="PANTHER" id="PTHR37687">
    <property type="entry name" value="AGAP006772-PA"/>
    <property type="match status" value="1"/>
</dbReference>
<feature type="compositionally biased region" description="Basic and acidic residues" evidence="1">
    <location>
        <begin position="410"/>
        <end position="431"/>
    </location>
</feature>
<protein>
    <submittedName>
        <fullName evidence="2">Uncharacterized protein</fullName>
    </submittedName>
</protein>
<keyword evidence="3" id="KW-1185">Reference proteome</keyword>
<dbReference type="PANTHER" id="PTHR37687:SF1">
    <property type="entry name" value="AGAP006772-PA"/>
    <property type="match status" value="1"/>
</dbReference>
<dbReference type="AlphaFoldDB" id="A0AAV8VWN4"/>
<dbReference type="InterPro" id="IPR038875">
    <property type="entry name" value="PLA2_conodipine-like"/>
</dbReference>
<comment type="caution">
    <text evidence="2">The sequence shown here is derived from an EMBL/GenBank/DDBJ whole genome shotgun (WGS) entry which is preliminary data.</text>
</comment>